<keyword evidence="1" id="KW-1185">Reference proteome</keyword>
<protein>
    <submittedName>
        <fullName evidence="2">Uncharacterized protein LOC136078968</fullName>
    </submittedName>
</protein>
<name>A0ABM4BNY7_HYDVU</name>
<reference evidence="2" key="1">
    <citation type="submission" date="2025-08" db="UniProtKB">
        <authorList>
            <consortium name="RefSeq"/>
        </authorList>
    </citation>
    <scope>IDENTIFICATION</scope>
</reference>
<sequence>MFDLTACATVYTRSSPWKDTMAEEPEAATYESAVSDLCRYVKQATGIQEQLPKSLKHGGDTRPWISMFRRADSVEDSYDALVVILTNKDKLSTIANISRKVNREIRDVTDGIKDIFEGMEKVTEPTMQLVVPSNYLLIKRLQPAPGLTTAAATFRQKLIKYLDLKF</sequence>
<dbReference type="Proteomes" id="UP001652625">
    <property type="component" value="Chromosome 04"/>
</dbReference>
<evidence type="ECO:0000313" key="2">
    <source>
        <dbReference type="RefSeq" id="XP_065650824.1"/>
    </source>
</evidence>
<gene>
    <name evidence="2" type="primary">LOC136078968</name>
</gene>
<dbReference type="RefSeq" id="XP_065650824.1">
    <property type="nucleotide sequence ID" value="XM_065794752.1"/>
</dbReference>
<evidence type="ECO:0000313" key="1">
    <source>
        <dbReference type="Proteomes" id="UP001652625"/>
    </source>
</evidence>
<accession>A0ABM4BNY7</accession>
<dbReference type="GeneID" id="136078968"/>
<proteinExistence type="predicted"/>
<organism evidence="1 2">
    <name type="scientific">Hydra vulgaris</name>
    <name type="common">Hydra</name>
    <name type="synonym">Hydra attenuata</name>
    <dbReference type="NCBI Taxonomy" id="6087"/>
    <lineage>
        <taxon>Eukaryota</taxon>
        <taxon>Metazoa</taxon>
        <taxon>Cnidaria</taxon>
        <taxon>Hydrozoa</taxon>
        <taxon>Hydroidolina</taxon>
        <taxon>Anthoathecata</taxon>
        <taxon>Aplanulata</taxon>
        <taxon>Hydridae</taxon>
        <taxon>Hydra</taxon>
    </lineage>
</organism>